<dbReference type="Proteomes" id="UP001597468">
    <property type="component" value="Unassembled WGS sequence"/>
</dbReference>
<protein>
    <submittedName>
        <fullName evidence="2">Outer membrane beta-barrel protein</fullName>
    </submittedName>
</protein>
<name>A0ABW5ITJ5_9FLAO</name>
<feature type="chain" id="PRO_5046480140" evidence="1">
    <location>
        <begin position="20"/>
        <end position="186"/>
    </location>
</feature>
<dbReference type="RefSeq" id="WP_380747502.1">
    <property type="nucleotide sequence ID" value="NZ_JBHULT010000005.1"/>
</dbReference>
<proteinExistence type="predicted"/>
<reference evidence="3" key="1">
    <citation type="journal article" date="2019" name="Int. J. Syst. Evol. Microbiol.">
        <title>The Global Catalogue of Microorganisms (GCM) 10K type strain sequencing project: providing services to taxonomists for standard genome sequencing and annotation.</title>
        <authorList>
            <consortium name="The Broad Institute Genomics Platform"/>
            <consortium name="The Broad Institute Genome Sequencing Center for Infectious Disease"/>
            <person name="Wu L."/>
            <person name="Ma J."/>
        </authorList>
    </citation>
    <scope>NUCLEOTIDE SEQUENCE [LARGE SCALE GENOMIC DNA]</scope>
    <source>
        <strain evidence="3">KCTC 42585</strain>
    </source>
</reference>
<dbReference type="EMBL" id="JBHULT010000005">
    <property type="protein sequence ID" value="MFD2516422.1"/>
    <property type="molecule type" value="Genomic_DNA"/>
</dbReference>
<gene>
    <name evidence="2" type="ORF">ACFSTG_00800</name>
</gene>
<accession>A0ABW5ITJ5</accession>
<feature type="signal peptide" evidence="1">
    <location>
        <begin position="1"/>
        <end position="19"/>
    </location>
</feature>
<organism evidence="2 3">
    <name type="scientific">Salinimicrobium flavum</name>
    <dbReference type="NCBI Taxonomy" id="1737065"/>
    <lineage>
        <taxon>Bacteria</taxon>
        <taxon>Pseudomonadati</taxon>
        <taxon>Bacteroidota</taxon>
        <taxon>Flavobacteriia</taxon>
        <taxon>Flavobacteriales</taxon>
        <taxon>Flavobacteriaceae</taxon>
        <taxon>Salinimicrobium</taxon>
    </lineage>
</organism>
<dbReference type="SUPFAM" id="SSF103515">
    <property type="entry name" value="Autotransporter"/>
    <property type="match status" value="1"/>
</dbReference>
<sequence>MKRTLTLILIFLGSVGVQAQNKEKAIDVSIGFGLSAPYEEVDYYGRGFYAQGEYVLSLNKWIDLRPYAGVVLTRMSERDPLINPENHTSTANAFLFGGKTRLTAPIPWVAPYLEVGVGGSAGSFETVTLYTDIKDSGLFVHIPFSLGIELGPSHNVNLEFTYYYHNSVEQFAGAAAVGLSFPVGIN</sequence>
<evidence type="ECO:0000256" key="1">
    <source>
        <dbReference type="SAM" id="SignalP"/>
    </source>
</evidence>
<comment type="caution">
    <text evidence="2">The sequence shown here is derived from an EMBL/GenBank/DDBJ whole genome shotgun (WGS) entry which is preliminary data.</text>
</comment>
<evidence type="ECO:0000313" key="3">
    <source>
        <dbReference type="Proteomes" id="UP001597468"/>
    </source>
</evidence>
<evidence type="ECO:0000313" key="2">
    <source>
        <dbReference type="EMBL" id="MFD2516422.1"/>
    </source>
</evidence>
<dbReference type="InterPro" id="IPR036709">
    <property type="entry name" value="Autotransporte_beta_dom_sf"/>
</dbReference>
<keyword evidence="3" id="KW-1185">Reference proteome</keyword>
<keyword evidence="1" id="KW-0732">Signal</keyword>